<proteinExistence type="predicted"/>
<dbReference type="EMBL" id="GEDV01004962">
    <property type="protein sequence ID" value="JAP83595.1"/>
    <property type="molecule type" value="Transcribed_RNA"/>
</dbReference>
<feature type="region of interest" description="Disordered" evidence="1">
    <location>
        <begin position="348"/>
        <end position="414"/>
    </location>
</feature>
<dbReference type="GO" id="GO:0003677">
    <property type="term" value="F:DNA binding"/>
    <property type="evidence" value="ECO:0007669"/>
    <property type="project" value="InterPro"/>
</dbReference>
<dbReference type="InterPro" id="IPR040391">
    <property type="entry name" value="BEND5"/>
</dbReference>
<evidence type="ECO:0000256" key="1">
    <source>
        <dbReference type="SAM" id="MobiDB-lite"/>
    </source>
</evidence>
<evidence type="ECO:0000313" key="2">
    <source>
        <dbReference type="EMBL" id="JAP83595.1"/>
    </source>
</evidence>
<dbReference type="PANTHER" id="PTHR14628:SF1">
    <property type="entry name" value="BEN DOMAIN-CONTAINING PROTEIN 5"/>
    <property type="match status" value="1"/>
</dbReference>
<organism evidence="2">
    <name type="scientific">Rhipicephalus appendiculatus</name>
    <name type="common">Brown ear tick</name>
    <dbReference type="NCBI Taxonomy" id="34631"/>
    <lineage>
        <taxon>Eukaryota</taxon>
        <taxon>Metazoa</taxon>
        <taxon>Ecdysozoa</taxon>
        <taxon>Arthropoda</taxon>
        <taxon>Chelicerata</taxon>
        <taxon>Arachnida</taxon>
        <taxon>Acari</taxon>
        <taxon>Parasitiformes</taxon>
        <taxon>Ixodida</taxon>
        <taxon>Ixodoidea</taxon>
        <taxon>Ixodidae</taxon>
        <taxon>Rhipicephalinae</taxon>
        <taxon>Rhipicephalus</taxon>
        <taxon>Rhipicephalus</taxon>
    </lineage>
</organism>
<dbReference type="PANTHER" id="PTHR14628">
    <property type="entry name" value="BEN DOMAIN-CONTAINING PROTEIN 5"/>
    <property type="match status" value="1"/>
</dbReference>
<feature type="compositionally biased region" description="Polar residues" evidence="1">
    <location>
        <begin position="386"/>
        <end position="412"/>
    </location>
</feature>
<feature type="compositionally biased region" description="Low complexity" evidence="1">
    <location>
        <begin position="348"/>
        <end position="371"/>
    </location>
</feature>
<sequence length="529" mass="59206">MLPPKHQNKPSLTSLTTKYGRCLALCVRCDCKKGVHNTRPPLCKDREHIREEERQQQIDDAMNDYKLERAPMSAITDLQQRLLALEKELGRLRQAGKRETPLVAVTTSDSVPKNVHVNLVEQYKKIQIDFRILKSNHEQLMKRLEDRNSAILEADETIFERRNSASDVRHRTPSPQRNGDASVKEGSVHSNAASDVESNSAEPENDEEMNSSSDSEESSRNDSNAPKIGSVGDNGKLYAGRGFWICKQDWSKLFSAPTDSMFCKFAASLFWTREELQDRSVTGTLSIRDASSGKCNSRLPLTPEKLNTLKGLFRHYVGKDPLAQQRLKAVRRHLAIGLYDIRRPTVRSLSSSDRGSVSVPQSKSSAASPPACDDESIDDQDLDSSPSELGSGQTELGGSQCEQDRGQQTIIGSSRDDGKVYAGCGRWVDRECWDALMRSSNDSIFCRSACSVYWTTEQMKCRSVTGALSNKCKSLGLKKPKRALTPEKLNCLKALFHIYMGDETPADIADKRLKNVRRHLAQKLADLRR</sequence>
<dbReference type="AlphaFoldDB" id="A0A131YYN7"/>
<dbReference type="GO" id="GO:0045892">
    <property type="term" value="P:negative regulation of DNA-templated transcription"/>
    <property type="evidence" value="ECO:0007669"/>
    <property type="project" value="InterPro"/>
</dbReference>
<accession>A0A131YYN7</accession>
<feature type="compositionally biased region" description="Acidic residues" evidence="1">
    <location>
        <begin position="372"/>
        <end position="382"/>
    </location>
</feature>
<feature type="region of interest" description="Disordered" evidence="1">
    <location>
        <begin position="163"/>
        <end position="231"/>
    </location>
</feature>
<protein>
    <submittedName>
        <fullName evidence="2">Glycine rich superfamily member</fullName>
    </submittedName>
</protein>
<reference evidence="2" key="1">
    <citation type="journal article" date="2016" name="Ticks Tick Borne Dis.">
        <title>De novo assembly and annotation of the salivary gland transcriptome of Rhipicephalus appendiculatus male and female ticks during blood feeding.</title>
        <authorList>
            <person name="de Castro M.H."/>
            <person name="de Klerk D."/>
            <person name="Pienaar R."/>
            <person name="Latif A.A."/>
            <person name="Rees D.J."/>
            <person name="Mans B.J."/>
        </authorList>
    </citation>
    <scope>NUCLEOTIDE SEQUENCE</scope>
    <source>
        <tissue evidence="2">Salivary glands</tissue>
    </source>
</reference>
<name>A0A131YYN7_RHIAP</name>
<feature type="compositionally biased region" description="Polar residues" evidence="1">
    <location>
        <begin position="188"/>
        <end position="201"/>
    </location>
</feature>